<proteinExistence type="predicted"/>
<dbReference type="Proteomes" id="UP000219422">
    <property type="component" value="Chromosome"/>
</dbReference>
<dbReference type="PANTHER" id="PTHR46796:SF6">
    <property type="entry name" value="ARAC SUBFAMILY"/>
    <property type="match status" value="1"/>
</dbReference>
<dbReference type="InterPro" id="IPR018062">
    <property type="entry name" value="HTH_AraC-typ_CS"/>
</dbReference>
<evidence type="ECO:0000313" key="6">
    <source>
        <dbReference type="Proteomes" id="UP000219422"/>
    </source>
</evidence>
<gene>
    <name evidence="5" type="ORF">A6768_08440</name>
</gene>
<dbReference type="KEGG" id="sya:A6768_08440"/>
<dbReference type="PANTHER" id="PTHR46796">
    <property type="entry name" value="HTH-TYPE TRANSCRIPTIONAL ACTIVATOR RHAS-RELATED"/>
    <property type="match status" value="1"/>
</dbReference>
<dbReference type="InterPro" id="IPR018060">
    <property type="entry name" value="HTH_AraC"/>
</dbReference>
<dbReference type="AlphaFoldDB" id="A0A291MY43"/>
<sequence>MPLNAPSQTPEFYRFVGGEVAGQMTAASPTVRVESFVRRSGGLIDWRFRQPDFALFWFREGFHAFDIDVEGTKTRVKDPAHRGLGLFPGGAVTSGEFVSETICEYDVIFIDRAFVEGKASCVLDRELVGFDEPGIRHSLIELTSWKADASFGLMAEGWALQTLARLTVALGEVVDLLPARGGLSPSVLRRIDEFISSNLHATIGMKELAAIANVSVRHFARAFKQSTGRTPARFMFDKRLELAKRLLAESGQTITEIALVCGFSHAQHLSNSFRRSTGRTPSEFRQFRRG</sequence>
<dbReference type="GO" id="GO:0043565">
    <property type="term" value="F:sequence-specific DNA binding"/>
    <property type="evidence" value="ECO:0007669"/>
    <property type="project" value="InterPro"/>
</dbReference>
<keyword evidence="1" id="KW-0805">Transcription regulation</keyword>
<dbReference type="EMBL" id="CP023741">
    <property type="protein sequence ID" value="ATI80027.1"/>
    <property type="molecule type" value="Genomic_DNA"/>
</dbReference>
<accession>A0A291MY43</accession>
<feature type="domain" description="HTH araC/xylS-type" evidence="4">
    <location>
        <begin position="189"/>
        <end position="287"/>
    </location>
</feature>
<keyword evidence="2" id="KW-0238">DNA-binding</keyword>
<name>A0A291MY43_SPHYA</name>
<evidence type="ECO:0000256" key="3">
    <source>
        <dbReference type="ARBA" id="ARBA00023163"/>
    </source>
</evidence>
<dbReference type="InterPro" id="IPR050204">
    <property type="entry name" value="AraC_XylS_family_regulators"/>
</dbReference>
<evidence type="ECO:0000259" key="4">
    <source>
        <dbReference type="PROSITE" id="PS01124"/>
    </source>
</evidence>
<dbReference type="SUPFAM" id="SSF46689">
    <property type="entry name" value="Homeodomain-like"/>
    <property type="match status" value="2"/>
</dbReference>
<reference evidence="5 6" key="1">
    <citation type="submission" date="2017-10" db="EMBL/GenBank/DDBJ databases">
        <title>Sphingobium yanoikuyae S72.</title>
        <authorList>
            <person name="Sanchez E."/>
            <person name="Bustos P."/>
            <person name="Mendoza P."/>
            <person name="Guo X."/>
            <person name="Mendoza A."/>
        </authorList>
    </citation>
    <scope>NUCLEOTIDE SEQUENCE [LARGE SCALE GENOMIC DNA]</scope>
    <source>
        <strain evidence="5 6">S72</strain>
    </source>
</reference>
<dbReference type="Gene3D" id="1.10.10.60">
    <property type="entry name" value="Homeodomain-like"/>
    <property type="match status" value="1"/>
</dbReference>
<dbReference type="Pfam" id="PF12833">
    <property type="entry name" value="HTH_18"/>
    <property type="match status" value="1"/>
</dbReference>
<dbReference type="PROSITE" id="PS00041">
    <property type="entry name" value="HTH_ARAC_FAMILY_1"/>
    <property type="match status" value="1"/>
</dbReference>
<evidence type="ECO:0000256" key="2">
    <source>
        <dbReference type="ARBA" id="ARBA00023125"/>
    </source>
</evidence>
<dbReference type="InterPro" id="IPR009057">
    <property type="entry name" value="Homeodomain-like_sf"/>
</dbReference>
<evidence type="ECO:0000313" key="5">
    <source>
        <dbReference type="EMBL" id="ATI80027.1"/>
    </source>
</evidence>
<dbReference type="PROSITE" id="PS01124">
    <property type="entry name" value="HTH_ARAC_FAMILY_2"/>
    <property type="match status" value="1"/>
</dbReference>
<dbReference type="GO" id="GO:0003700">
    <property type="term" value="F:DNA-binding transcription factor activity"/>
    <property type="evidence" value="ECO:0007669"/>
    <property type="project" value="InterPro"/>
</dbReference>
<organism evidence="5 6">
    <name type="scientific">Sphingobium yanoikuyae</name>
    <name type="common">Sphingomonas yanoikuyae</name>
    <dbReference type="NCBI Taxonomy" id="13690"/>
    <lineage>
        <taxon>Bacteria</taxon>
        <taxon>Pseudomonadati</taxon>
        <taxon>Pseudomonadota</taxon>
        <taxon>Alphaproteobacteria</taxon>
        <taxon>Sphingomonadales</taxon>
        <taxon>Sphingomonadaceae</taxon>
        <taxon>Sphingobium</taxon>
    </lineage>
</organism>
<dbReference type="SMART" id="SM00342">
    <property type="entry name" value="HTH_ARAC"/>
    <property type="match status" value="1"/>
</dbReference>
<protein>
    <submittedName>
        <fullName evidence="5">AraC family transcriptional regulator</fullName>
    </submittedName>
</protein>
<keyword evidence="3" id="KW-0804">Transcription</keyword>
<evidence type="ECO:0000256" key="1">
    <source>
        <dbReference type="ARBA" id="ARBA00023015"/>
    </source>
</evidence>